<dbReference type="Proteomes" id="UP000184278">
    <property type="component" value="Unassembled WGS sequence"/>
</dbReference>
<dbReference type="PANTHER" id="PTHR43174">
    <property type="entry name" value="UDP-N-ACETYLGLUCOSAMINE 2-EPIMERASE"/>
    <property type="match status" value="1"/>
</dbReference>
<proteinExistence type="inferred from homology"/>
<evidence type="ECO:0000256" key="1">
    <source>
        <dbReference type="RuleBase" id="RU003513"/>
    </source>
</evidence>
<dbReference type="OrthoDB" id="9803238at2"/>
<organism evidence="3 4">
    <name type="scientific">Butyrivibrio fibrisolvens DSM 3071</name>
    <dbReference type="NCBI Taxonomy" id="1121131"/>
    <lineage>
        <taxon>Bacteria</taxon>
        <taxon>Bacillati</taxon>
        <taxon>Bacillota</taxon>
        <taxon>Clostridia</taxon>
        <taxon>Lachnospirales</taxon>
        <taxon>Lachnospiraceae</taxon>
        <taxon>Butyrivibrio</taxon>
    </lineage>
</organism>
<evidence type="ECO:0000259" key="2">
    <source>
        <dbReference type="Pfam" id="PF02350"/>
    </source>
</evidence>
<dbReference type="GO" id="GO:0016853">
    <property type="term" value="F:isomerase activity"/>
    <property type="evidence" value="ECO:0007669"/>
    <property type="project" value="UniProtKB-KW"/>
</dbReference>
<name>A0A1M5YYA2_BUTFI</name>
<feature type="domain" description="UDP-N-acetylglucosamine 2-epimerase" evidence="2">
    <location>
        <begin position="25"/>
        <end position="354"/>
    </location>
</feature>
<dbReference type="Gene3D" id="3.40.50.2000">
    <property type="entry name" value="Glycogen Phosphorylase B"/>
    <property type="match status" value="2"/>
</dbReference>
<protein>
    <submittedName>
        <fullName evidence="3">UDP-N-acetylglucosamine 2-epimerase (Non-hydrolysing)</fullName>
    </submittedName>
</protein>
<dbReference type="SUPFAM" id="SSF53756">
    <property type="entry name" value="UDP-Glycosyltransferase/glycogen phosphorylase"/>
    <property type="match status" value="1"/>
</dbReference>
<dbReference type="InterPro" id="IPR003331">
    <property type="entry name" value="UDP_GlcNAc_Epimerase_2_dom"/>
</dbReference>
<evidence type="ECO:0000313" key="4">
    <source>
        <dbReference type="Proteomes" id="UP000184278"/>
    </source>
</evidence>
<dbReference type="NCBIfam" id="TIGR00236">
    <property type="entry name" value="wecB"/>
    <property type="match status" value="1"/>
</dbReference>
<gene>
    <name evidence="3" type="ORF">SAMN02745229_01801</name>
</gene>
<evidence type="ECO:0000313" key="3">
    <source>
        <dbReference type="EMBL" id="SHI16955.1"/>
    </source>
</evidence>
<dbReference type="AlphaFoldDB" id="A0A1M5YYA2"/>
<dbReference type="GeneID" id="89508474"/>
<keyword evidence="4" id="KW-1185">Reference proteome</keyword>
<sequence length="358" mass="40100">MEKIATIVGARPQFIKTAVISPKLRNHYQEVLIHTGQHYDYNMSEQFFEELNIPFPDYNLGISGGTHAEMTGRMLIEIEKVLINEKPDGVLVYGDTNSTLAAALAAAKLHIPICHIEAGVRTHSITNPEEINRICTDHVSTLLLACTDAGVKELEKEGLSDKTFLVGDPMYDVYVKYSGNMNVGDVYLTQLGSSDKIEVPEKYFYITCHREENTSDKSITEIFKAMESMGEKTIFPVHPRNRERVLRIINDYGFKDIVVVEPVGYLESMALVRNCIKVVTDSGGLQREAFFAKKQCVTVLNFVCWPETMIGNMNQLARPDAEDIIDKLSKDMVIDSNYQPFGDGNAANKIIMALQSGF</sequence>
<dbReference type="InterPro" id="IPR029767">
    <property type="entry name" value="WecB-like"/>
</dbReference>
<dbReference type="RefSeq" id="WP_073387144.1">
    <property type="nucleotide sequence ID" value="NZ_FQXK01000014.1"/>
</dbReference>
<dbReference type="PANTHER" id="PTHR43174:SF1">
    <property type="entry name" value="UDP-N-ACETYLGLUCOSAMINE 2-EPIMERASE"/>
    <property type="match status" value="1"/>
</dbReference>
<dbReference type="STRING" id="1121131.SAMN02745229_01801"/>
<keyword evidence="1" id="KW-0413">Isomerase</keyword>
<accession>A0A1M5YYA2</accession>
<reference evidence="4" key="1">
    <citation type="submission" date="2016-11" db="EMBL/GenBank/DDBJ databases">
        <authorList>
            <person name="Varghese N."/>
            <person name="Submissions S."/>
        </authorList>
    </citation>
    <scope>NUCLEOTIDE SEQUENCE [LARGE SCALE GENOMIC DNA]</scope>
    <source>
        <strain evidence="4">DSM 3071</strain>
    </source>
</reference>
<dbReference type="EMBL" id="FQXK01000014">
    <property type="protein sequence ID" value="SHI16955.1"/>
    <property type="molecule type" value="Genomic_DNA"/>
</dbReference>
<comment type="similarity">
    <text evidence="1">Belongs to the UDP-N-acetylglucosamine 2-epimerase family.</text>
</comment>
<dbReference type="CDD" id="cd03786">
    <property type="entry name" value="GTB_UDP-GlcNAc_2-Epimerase"/>
    <property type="match status" value="1"/>
</dbReference>
<dbReference type="Pfam" id="PF02350">
    <property type="entry name" value="Epimerase_2"/>
    <property type="match status" value="1"/>
</dbReference>